<dbReference type="Gene3D" id="3.40.50.720">
    <property type="entry name" value="NAD(P)-binding Rossmann-like Domain"/>
    <property type="match status" value="1"/>
</dbReference>
<evidence type="ECO:0000256" key="2">
    <source>
        <dbReference type="ARBA" id="ARBA00023002"/>
    </source>
</evidence>
<dbReference type="AlphaFoldDB" id="A0A8S3I7N3"/>
<comment type="similarity">
    <text evidence="1">Belongs to the short-chain dehydrogenases/reductases (SDR) family.</text>
</comment>
<sequence>MLENNHGHIVTIASGAGLVGASGLVDYCSSKFAAVGLHESLTHELYGLKKSGIKTTVVCPSFINTGMFDGVKTSEVAPLLQQDNVCDLIVEAIRKNQHKLLIPKLLNLSLVLNSMSTTDAQLEVQDMIGLHHSMDTFTGRHQKSS</sequence>
<dbReference type="SUPFAM" id="SSF51735">
    <property type="entry name" value="NAD(P)-binding Rossmann-fold domains"/>
    <property type="match status" value="1"/>
</dbReference>
<dbReference type="InterPro" id="IPR002347">
    <property type="entry name" value="SDR_fam"/>
</dbReference>
<dbReference type="Pfam" id="PF00106">
    <property type="entry name" value="adh_short"/>
    <property type="match status" value="1"/>
</dbReference>
<keyword evidence="2" id="KW-0560">Oxidoreductase</keyword>
<dbReference type="PRINTS" id="PR00081">
    <property type="entry name" value="GDHRDH"/>
</dbReference>
<comment type="caution">
    <text evidence="3">The sequence shown here is derived from an EMBL/GenBank/DDBJ whole genome shotgun (WGS) entry which is preliminary data.</text>
</comment>
<dbReference type="PANTHER" id="PTHR24322">
    <property type="entry name" value="PKSB"/>
    <property type="match status" value="1"/>
</dbReference>
<gene>
    <name evidence="3" type="ORF">SMN809_LOCUS72991</name>
</gene>
<dbReference type="GO" id="GO:0016616">
    <property type="term" value="F:oxidoreductase activity, acting on the CH-OH group of donors, NAD or NADP as acceptor"/>
    <property type="evidence" value="ECO:0007669"/>
    <property type="project" value="TreeGrafter"/>
</dbReference>
<protein>
    <submittedName>
        <fullName evidence="3">Uncharacterized protein</fullName>
    </submittedName>
</protein>
<dbReference type="InterPro" id="IPR036291">
    <property type="entry name" value="NAD(P)-bd_dom_sf"/>
</dbReference>
<reference evidence="3" key="1">
    <citation type="submission" date="2021-02" db="EMBL/GenBank/DDBJ databases">
        <authorList>
            <person name="Nowell W R."/>
        </authorList>
    </citation>
    <scope>NUCLEOTIDE SEQUENCE</scope>
</reference>
<evidence type="ECO:0000313" key="3">
    <source>
        <dbReference type="EMBL" id="CAF5193155.1"/>
    </source>
</evidence>
<dbReference type="Proteomes" id="UP000676336">
    <property type="component" value="Unassembled WGS sequence"/>
</dbReference>
<accession>A0A8S3I7N3</accession>
<name>A0A8S3I7N3_9BILA</name>
<dbReference type="EMBL" id="CAJOBI010326942">
    <property type="protein sequence ID" value="CAF5193155.1"/>
    <property type="molecule type" value="Genomic_DNA"/>
</dbReference>
<organism evidence="3 4">
    <name type="scientific">Rotaria magnacalcarata</name>
    <dbReference type="NCBI Taxonomy" id="392030"/>
    <lineage>
        <taxon>Eukaryota</taxon>
        <taxon>Metazoa</taxon>
        <taxon>Spiralia</taxon>
        <taxon>Gnathifera</taxon>
        <taxon>Rotifera</taxon>
        <taxon>Eurotatoria</taxon>
        <taxon>Bdelloidea</taxon>
        <taxon>Philodinida</taxon>
        <taxon>Philodinidae</taxon>
        <taxon>Rotaria</taxon>
    </lineage>
</organism>
<evidence type="ECO:0000256" key="1">
    <source>
        <dbReference type="ARBA" id="ARBA00006484"/>
    </source>
</evidence>
<proteinExistence type="inferred from homology"/>
<evidence type="ECO:0000313" key="4">
    <source>
        <dbReference type="Proteomes" id="UP000676336"/>
    </source>
</evidence>
<dbReference type="PANTHER" id="PTHR24322:SF736">
    <property type="entry name" value="RETINOL DEHYDROGENASE 10"/>
    <property type="match status" value="1"/>
</dbReference>